<dbReference type="EMBL" id="PZZL01000011">
    <property type="protein sequence ID" value="PTM51122.1"/>
    <property type="molecule type" value="Genomic_DNA"/>
</dbReference>
<name>A0A2T4YXN2_9HYPH</name>
<evidence type="ECO:0000256" key="5">
    <source>
        <dbReference type="ARBA" id="ARBA00022741"/>
    </source>
</evidence>
<keyword evidence="12" id="KW-1185">Reference proteome</keyword>
<keyword evidence="5 10" id="KW-0547">Nucleotide-binding</keyword>
<evidence type="ECO:0000256" key="1">
    <source>
        <dbReference type="ARBA" id="ARBA00004761"/>
    </source>
</evidence>
<dbReference type="OrthoDB" id="9795716at2"/>
<evidence type="ECO:0000256" key="6">
    <source>
        <dbReference type="ARBA" id="ARBA00022777"/>
    </source>
</evidence>
<dbReference type="InterPro" id="IPR006001">
    <property type="entry name" value="Therm_gnt_kin"/>
</dbReference>
<dbReference type="NCBIfam" id="TIGR01313">
    <property type="entry name" value="therm_gnt_kin"/>
    <property type="match status" value="1"/>
</dbReference>
<evidence type="ECO:0000256" key="2">
    <source>
        <dbReference type="ARBA" id="ARBA00008420"/>
    </source>
</evidence>
<evidence type="ECO:0000313" key="12">
    <source>
        <dbReference type="Proteomes" id="UP000241808"/>
    </source>
</evidence>
<dbReference type="GO" id="GO:0046316">
    <property type="term" value="F:gluconokinase activity"/>
    <property type="evidence" value="ECO:0007669"/>
    <property type="project" value="UniProtKB-EC"/>
</dbReference>
<protein>
    <recommendedName>
        <fullName evidence="3 10">Gluconokinase</fullName>
        <ecNumber evidence="3 10">2.7.1.12</ecNumber>
    </recommendedName>
</protein>
<evidence type="ECO:0000256" key="3">
    <source>
        <dbReference type="ARBA" id="ARBA00012054"/>
    </source>
</evidence>
<organism evidence="11 12">
    <name type="scientific">Phreatobacter oligotrophus</name>
    <dbReference type="NCBI Taxonomy" id="1122261"/>
    <lineage>
        <taxon>Bacteria</taxon>
        <taxon>Pseudomonadati</taxon>
        <taxon>Pseudomonadota</taxon>
        <taxon>Alphaproteobacteria</taxon>
        <taxon>Hyphomicrobiales</taxon>
        <taxon>Phreatobacteraceae</taxon>
        <taxon>Phreatobacter</taxon>
    </lineage>
</organism>
<gene>
    <name evidence="11" type="ORF">C8P69_11150</name>
</gene>
<comment type="caution">
    <text evidence="11">The sequence shown here is derived from an EMBL/GenBank/DDBJ whole genome shotgun (WGS) entry which is preliminary data.</text>
</comment>
<comment type="pathway">
    <text evidence="1">Carbohydrate acid metabolism.</text>
</comment>
<evidence type="ECO:0000313" key="11">
    <source>
        <dbReference type="EMBL" id="PTM51122.1"/>
    </source>
</evidence>
<dbReference type="AlphaFoldDB" id="A0A2T4YXN2"/>
<dbReference type="Gene3D" id="3.40.50.300">
    <property type="entry name" value="P-loop containing nucleotide triphosphate hydrolases"/>
    <property type="match status" value="1"/>
</dbReference>
<comment type="catalytic activity">
    <reaction evidence="9 10">
        <text>D-gluconate + ATP = 6-phospho-D-gluconate + ADP + H(+)</text>
        <dbReference type="Rhea" id="RHEA:19433"/>
        <dbReference type="ChEBI" id="CHEBI:15378"/>
        <dbReference type="ChEBI" id="CHEBI:18391"/>
        <dbReference type="ChEBI" id="CHEBI:30616"/>
        <dbReference type="ChEBI" id="CHEBI:58759"/>
        <dbReference type="ChEBI" id="CHEBI:456216"/>
        <dbReference type="EC" id="2.7.1.12"/>
    </reaction>
</comment>
<keyword evidence="8" id="KW-0311">Gluconate utilization</keyword>
<evidence type="ECO:0000256" key="9">
    <source>
        <dbReference type="ARBA" id="ARBA00048090"/>
    </source>
</evidence>
<dbReference type="InterPro" id="IPR027417">
    <property type="entry name" value="P-loop_NTPase"/>
</dbReference>
<evidence type="ECO:0000256" key="4">
    <source>
        <dbReference type="ARBA" id="ARBA00022679"/>
    </source>
</evidence>
<dbReference type="PANTHER" id="PTHR43442:SF3">
    <property type="entry name" value="GLUCONOKINASE-RELATED"/>
    <property type="match status" value="1"/>
</dbReference>
<dbReference type="SUPFAM" id="SSF52540">
    <property type="entry name" value="P-loop containing nucleoside triphosphate hydrolases"/>
    <property type="match status" value="1"/>
</dbReference>
<accession>A0A2T4YXN2</accession>
<dbReference type="GO" id="GO:0005524">
    <property type="term" value="F:ATP binding"/>
    <property type="evidence" value="ECO:0007669"/>
    <property type="project" value="UniProtKB-KW"/>
</dbReference>
<evidence type="ECO:0000256" key="7">
    <source>
        <dbReference type="ARBA" id="ARBA00022840"/>
    </source>
</evidence>
<sequence>MTSVASRAAAPMPTAVIVMGVSGCGKSTVGQALASCLGWDFRDGDAFHPAANVAKMRSGAPLTDDDRWPWLDAIATHAADLEAAGGHVVIACSALKRAYRDRLRASGARIRFVHLAGSYELIDARMTARVNHFMPPSLLASQFATLEPPGPDEAAITVSIDAPPEEIVATALAALRA</sequence>
<dbReference type="Pfam" id="PF13671">
    <property type="entry name" value="AAA_33"/>
    <property type="match status" value="1"/>
</dbReference>
<evidence type="ECO:0000256" key="8">
    <source>
        <dbReference type="ARBA" id="ARBA00023064"/>
    </source>
</evidence>
<dbReference type="FunFam" id="3.40.50.300:FF:000522">
    <property type="entry name" value="Gluconokinase"/>
    <property type="match status" value="1"/>
</dbReference>
<dbReference type="CDD" id="cd02021">
    <property type="entry name" value="GntK"/>
    <property type="match status" value="1"/>
</dbReference>
<dbReference type="GO" id="GO:0019521">
    <property type="term" value="P:D-gluconate metabolic process"/>
    <property type="evidence" value="ECO:0007669"/>
    <property type="project" value="UniProtKB-KW"/>
</dbReference>
<proteinExistence type="inferred from homology"/>
<keyword evidence="6 10" id="KW-0418">Kinase</keyword>
<dbReference type="PANTHER" id="PTHR43442">
    <property type="entry name" value="GLUCONOKINASE-RELATED"/>
    <property type="match status" value="1"/>
</dbReference>
<keyword evidence="7 10" id="KW-0067">ATP-binding</keyword>
<reference evidence="11 12" key="1">
    <citation type="submission" date="2018-04" db="EMBL/GenBank/DDBJ databases">
        <title>Genomic Encyclopedia of Archaeal and Bacterial Type Strains, Phase II (KMG-II): from individual species to whole genera.</title>
        <authorList>
            <person name="Goeker M."/>
        </authorList>
    </citation>
    <scope>NUCLEOTIDE SEQUENCE [LARGE SCALE GENOMIC DNA]</scope>
    <source>
        <strain evidence="11 12">DSM 25521</strain>
    </source>
</reference>
<dbReference type="PROSITE" id="PS51257">
    <property type="entry name" value="PROKAR_LIPOPROTEIN"/>
    <property type="match status" value="1"/>
</dbReference>
<evidence type="ECO:0000256" key="10">
    <source>
        <dbReference type="RuleBase" id="RU363066"/>
    </source>
</evidence>
<dbReference type="GO" id="GO:0005737">
    <property type="term" value="C:cytoplasm"/>
    <property type="evidence" value="ECO:0007669"/>
    <property type="project" value="TreeGrafter"/>
</dbReference>
<comment type="similarity">
    <text evidence="2 10">Belongs to the gluconokinase GntK/GntV family.</text>
</comment>
<keyword evidence="4 10" id="KW-0808">Transferase</keyword>
<dbReference type="EC" id="2.7.1.12" evidence="3 10"/>
<dbReference type="Proteomes" id="UP000241808">
    <property type="component" value="Unassembled WGS sequence"/>
</dbReference>